<comment type="caution">
    <text evidence="1">The sequence shown here is derived from an EMBL/GenBank/DDBJ whole genome shotgun (WGS) entry which is preliminary data.</text>
</comment>
<keyword evidence="2" id="KW-1185">Reference proteome</keyword>
<gene>
    <name evidence="1" type="ORF">E3N88_23361</name>
</gene>
<organism evidence="1 2">
    <name type="scientific">Mikania micrantha</name>
    <name type="common">bitter vine</name>
    <dbReference type="NCBI Taxonomy" id="192012"/>
    <lineage>
        <taxon>Eukaryota</taxon>
        <taxon>Viridiplantae</taxon>
        <taxon>Streptophyta</taxon>
        <taxon>Embryophyta</taxon>
        <taxon>Tracheophyta</taxon>
        <taxon>Spermatophyta</taxon>
        <taxon>Magnoliopsida</taxon>
        <taxon>eudicotyledons</taxon>
        <taxon>Gunneridae</taxon>
        <taxon>Pentapetalae</taxon>
        <taxon>asterids</taxon>
        <taxon>campanulids</taxon>
        <taxon>Asterales</taxon>
        <taxon>Asteraceae</taxon>
        <taxon>Asteroideae</taxon>
        <taxon>Heliantheae alliance</taxon>
        <taxon>Eupatorieae</taxon>
        <taxon>Mikania</taxon>
    </lineage>
</organism>
<dbReference type="EMBL" id="SZYD01000012">
    <property type="protein sequence ID" value="KAD4585760.1"/>
    <property type="molecule type" value="Genomic_DNA"/>
</dbReference>
<protein>
    <submittedName>
        <fullName evidence="1">Uncharacterized protein</fullName>
    </submittedName>
</protein>
<dbReference type="Proteomes" id="UP000326396">
    <property type="component" value="Linkage Group LG2"/>
</dbReference>
<sequence length="96" mass="10927">MTTTPADKGTGKIQEEDFVDDLIVDQDQSHDNLMIDALVDIDDDYLGYDDQDDGDYVMDVDPRLTAKGYQVAPTFEDIDDISEEDIDKGEWFLLMK</sequence>
<evidence type="ECO:0000313" key="2">
    <source>
        <dbReference type="Proteomes" id="UP000326396"/>
    </source>
</evidence>
<proteinExistence type="predicted"/>
<name>A0A5N6NES8_9ASTR</name>
<dbReference type="AlphaFoldDB" id="A0A5N6NES8"/>
<evidence type="ECO:0000313" key="1">
    <source>
        <dbReference type="EMBL" id="KAD4585760.1"/>
    </source>
</evidence>
<accession>A0A5N6NES8</accession>
<reference evidence="1 2" key="1">
    <citation type="submission" date="2019-05" db="EMBL/GenBank/DDBJ databases">
        <title>Mikania micrantha, genome provides insights into the molecular mechanism of rapid growth.</title>
        <authorList>
            <person name="Liu B."/>
        </authorList>
    </citation>
    <scope>NUCLEOTIDE SEQUENCE [LARGE SCALE GENOMIC DNA]</scope>
    <source>
        <strain evidence="1">NLD-2019</strain>
        <tissue evidence="1">Leaf</tissue>
    </source>
</reference>